<gene>
    <name evidence="1" type="ORF">ACFS2C_01730</name>
</gene>
<accession>A0ABW5W4G5</accession>
<keyword evidence="2" id="KW-1185">Reference proteome</keyword>
<dbReference type="RefSeq" id="WP_377387787.1">
    <property type="nucleotide sequence ID" value="NZ_JBHSAN010000008.1"/>
</dbReference>
<evidence type="ECO:0008006" key="3">
    <source>
        <dbReference type="Google" id="ProtNLM"/>
    </source>
</evidence>
<organism evidence="1 2">
    <name type="scientific">Prauserella oleivorans</name>
    <dbReference type="NCBI Taxonomy" id="1478153"/>
    <lineage>
        <taxon>Bacteria</taxon>
        <taxon>Bacillati</taxon>
        <taxon>Actinomycetota</taxon>
        <taxon>Actinomycetes</taxon>
        <taxon>Pseudonocardiales</taxon>
        <taxon>Pseudonocardiaceae</taxon>
        <taxon>Prauserella</taxon>
    </lineage>
</organism>
<reference evidence="2" key="1">
    <citation type="journal article" date="2019" name="Int. J. Syst. Evol. Microbiol.">
        <title>The Global Catalogue of Microorganisms (GCM) 10K type strain sequencing project: providing services to taxonomists for standard genome sequencing and annotation.</title>
        <authorList>
            <consortium name="The Broad Institute Genomics Platform"/>
            <consortium name="The Broad Institute Genome Sequencing Center for Infectious Disease"/>
            <person name="Wu L."/>
            <person name="Ma J."/>
        </authorList>
    </citation>
    <scope>NUCLEOTIDE SEQUENCE [LARGE SCALE GENOMIC DNA]</scope>
    <source>
        <strain evidence="2">IBRC-M 10906</strain>
    </source>
</reference>
<evidence type="ECO:0000313" key="1">
    <source>
        <dbReference type="EMBL" id="MFD2798111.1"/>
    </source>
</evidence>
<comment type="caution">
    <text evidence="1">The sequence shown here is derived from an EMBL/GenBank/DDBJ whole genome shotgun (WGS) entry which is preliminary data.</text>
</comment>
<dbReference type="Proteomes" id="UP001597478">
    <property type="component" value="Unassembled WGS sequence"/>
</dbReference>
<proteinExistence type="predicted"/>
<evidence type="ECO:0000313" key="2">
    <source>
        <dbReference type="Proteomes" id="UP001597478"/>
    </source>
</evidence>
<protein>
    <recommendedName>
        <fullName evidence="3">SH3 domain-containing protein</fullName>
    </recommendedName>
</protein>
<sequence length="144" mass="15394">MFVSLRIGVFIRVLVVVALTVAAVALALGWRAQPGPLQDGARDTVPETTQSRETFADGRYRVSGTDGAGLNVRACPDVDCIKVGWIAENDRFLGECWQSGSPVSGNSRWLRGEVDGSTGFVAAHYLRDEGASRVPTCVDIEVVG</sequence>
<dbReference type="EMBL" id="JBHUOF010000001">
    <property type="protein sequence ID" value="MFD2798111.1"/>
    <property type="molecule type" value="Genomic_DNA"/>
</dbReference>
<name>A0ABW5W4G5_9PSEU</name>